<proteinExistence type="predicted"/>
<dbReference type="AlphaFoldDB" id="A0A167P440"/>
<dbReference type="OrthoDB" id="3758478at2759"/>
<evidence type="ECO:0000313" key="1">
    <source>
        <dbReference type="EMBL" id="OAA56268.1"/>
    </source>
</evidence>
<sequence length="160" mass="17172">MASTLYAAIEATVRDFMASFEDATRLSDPAPLTRACAPDCAWRIAPAAFLLTAGADPDAAMTNAAYEAHMAGELSLLESARCDILQTCVDTAALKATARVAHHLKIPARESVCLEFCWLFELTEDGGKIAKIVQFVDTAECQKFVRLMKVVAAGSGEQKT</sequence>
<dbReference type="Gene3D" id="3.10.450.50">
    <property type="match status" value="1"/>
</dbReference>
<evidence type="ECO:0008006" key="3">
    <source>
        <dbReference type="Google" id="ProtNLM"/>
    </source>
</evidence>
<evidence type="ECO:0000313" key="2">
    <source>
        <dbReference type="Proteomes" id="UP000076874"/>
    </source>
</evidence>
<comment type="caution">
    <text evidence="1">The sequence shown here is derived from an EMBL/GenBank/DDBJ whole genome shotgun (WGS) entry which is preliminary data.</text>
</comment>
<organism evidence="1 2">
    <name type="scientific">Niveomyces insectorum RCEF 264</name>
    <dbReference type="NCBI Taxonomy" id="1081102"/>
    <lineage>
        <taxon>Eukaryota</taxon>
        <taxon>Fungi</taxon>
        <taxon>Dikarya</taxon>
        <taxon>Ascomycota</taxon>
        <taxon>Pezizomycotina</taxon>
        <taxon>Sordariomycetes</taxon>
        <taxon>Hypocreomycetidae</taxon>
        <taxon>Hypocreales</taxon>
        <taxon>Cordycipitaceae</taxon>
        <taxon>Niveomyces</taxon>
    </lineage>
</organism>
<dbReference type="Proteomes" id="UP000076874">
    <property type="component" value="Unassembled WGS sequence"/>
</dbReference>
<protein>
    <recommendedName>
        <fullName evidence="3">SnoaL-like domain-containing protein</fullName>
    </recommendedName>
</protein>
<keyword evidence="2" id="KW-1185">Reference proteome</keyword>
<dbReference type="InterPro" id="IPR032710">
    <property type="entry name" value="NTF2-like_dom_sf"/>
</dbReference>
<name>A0A167P440_9HYPO</name>
<reference evidence="1 2" key="1">
    <citation type="journal article" date="2016" name="Genome Biol. Evol.">
        <title>Divergent and convergent evolution of fungal pathogenicity.</title>
        <authorList>
            <person name="Shang Y."/>
            <person name="Xiao G."/>
            <person name="Zheng P."/>
            <person name="Cen K."/>
            <person name="Zhan S."/>
            <person name="Wang C."/>
        </authorList>
    </citation>
    <scope>NUCLEOTIDE SEQUENCE [LARGE SCALE GENOMIC DNA]</scope>
    <source>
        <strain evidence="1 2">RCEF 264</strain>
    </source>
</reference>
<dbReference type="SUPFAM" id="SSF54427">
    <property type="entry name" value="NTF2-like"/>
    <property type="match status" value="1"/>
</dbReference>
<gene>
    <name evidence="1" type="ORF">SPI_07879</name>
</gene>
<accession>A0A167P440</accession>
<dbReference type="EMBL" id="AZHD01000017">
    <property type="protein sequence ID" value="OAA56268.1"/>
    <property type="molecule type" value="Genomic_DNA"/>
</dbReference>